<proteinExistence type="predicted"/>
<evidence type="ECO:0000256" key="2">
    <source>
        <dbReference type="SAM" id="Phobius"/>
    </source>
</evidence>
<reference evidence="3" key="1">
    <citation type="journal article" date="2020" name="Stud. Mycol.">
        <title>101 Dothideomycetes genomes: a test case for predicting lifestyles and emergence of pathogens.</title>
        <authorList>
            <person name="Haridas S."/>
            <person name="Albert R."/>
            <person name="Binder M."/>
            <person name="Bloem J."/>
            <person name="Labutti K."/>
            <person name="Salamov A."/>
            <person name="Andreopoulos B."/>
            <person name="Baker S."/>
            <person name="Barry K."/>
            <person name="Bills G."/>
            <person name="Bluhm B."/>
            <person name="Cannon C."/>
            <person name="Castanera R."/>
            <person name="Culley D."/>
            <person name="Daum C."/>
            <person name="Ezra D."/>
            <person name="Gonzalez J."/>
            <person name="Henrissat B."/>
            <person name="Kuo A."/>
            <person name="Liang C."/>
            <person name="Lipzen A."/>
            <person name="Lutzoni F."/>
            <person name="Magnuson J."/>
            <person name="Mondo S."/>
            <person name="Nolan M."/>
            <person name="Ohm R."/>
            <person name="Pangilinan J."/>
            <person name="Park H.-J."/>
            <person name="Ramirez L."/>
            <person name="Alfaro M."/>
            <person name="Sun H."/>
            <person name="Tritt A."/>
            <person name="Yoshinaga Y."/>
            <person name="Zwiers L.-H."/>
            <person name="Turgeon B."/>
            <person name="Goodwin S."/>
            <person name="Spatafora J."/>
            <person name="Crous P."/>
            <person name="Grigoriev I."/>
        </authorList>
    </citation>
    <scope>NUCLEOTIDE SEQUENCE</scope>
    <source>
        <strain evidence="3">CBS 122368</strain>
    </source>
</reference>
<dbReference type="EMBL" id="ML987190">
    <property type="protein sequence ID" value="KAF2254229.1"/>
    <property type="molecule type" value="Genomic_DNA"/>
</dbReference>
<keyword evidence="2" id="KW-0812">Transmembrane</keyword>
<feature type="transmembrane region" description="Helical" evidence="2">
    <location>
        <begin position="95"/>
        <end position="122"/>
    </location>
</feature>
<gene>
    <name evidence="3" type="ORF">BU26DRAFT_558938</name>
</gene>
<protein>
    <submittedName>
        <fullName evidence="3">Uncharacterized protein</fullName>
    </submittedName>
</protein>
<sequence length="272" mass="31044">MSLPSIAESYNAHIAAGGTPESYARPPTSPGLLRQQFMLPASPAGATAILAHSSLAYRQLAADLHARLKRSDATVAQLRDEKNTLLQRLDPHRTIAVPGGVLVFPLICGFLFVIISGCVQHFPKEFDLIDENTYAYLLVWVIAEFLLGTNWMRRLLWSGTRWVAFAMFLSQTQAWATASENRRYWFIQYLFFLVLGQVYIRIWLANQRMEQEVDFLNKRLLPLERWHERRESRESRESSASRFSSTAFLEGFGFGMQKADRADLKLGLNNAR</sequence>
<evidence type="ECO:0000313" key="3">
    <source>
        <dbReference type="EMBL" id="KAF2254229.1"/>
    </source>
</evidence>
<dbReference type="GeneID" id="54585955"/>
<keyword evidence="2" id="KW-0472">Membrane</keyword>
<evidence type="ECO:0000256" key="1">
    <source>
        <dbReference type="SAM" id="Coils"/>
    </source>
</evidence>
<dbReference type="Proteomes" id="UP000800094">
    <property type="component" value="Unassembled WGS sequence"/>
</dbReference>
<dbReference type="RefSeq" id="XP_033689233.1">
    <property type="nucleotide sequence ID" value="XM_033832625.1"/>
</dbReference>
<dbReference type="AlphaFoldDB" id="A0A6A6IUX9"/>
<feature type="coiled-coil region" evidence="1">
    <location>
        <begin position="61"/>
        <end position="88"/>
    </location>
</feature>
<feature type="transmembrane region" description="Helical" evidence="2">
    <location>
        <begin position="134"/>
        <end position="152"/>
    </location>
</feature>
<evidence type="ECO:0000313" key="4">
    <source>
        <dbReference type="Proteomes" id="UP000800094"/>
    </source>
</evidence>
<keyword evidence="1" id="KW-0175">Coiled coil</keyword>
<feature type="transmembrane region" description="Helical" evidence="2">
    <location>
        <begin position="159"/>
        <end position="178"/>
    </location>
</feature>
<accession>A0A6A6IUX9</accession>
<feature type="transmembrane region" description="Helical" evidence="2">
    <location>
        <begin position="184"/>
        <end position="204"/>
    </location>
</feature>
<keyword evidence="2" id="KW-1133">Transmembrane helix</keyword>
<organism evidence="3 4">
    <name type="scientific">Trematosphaeria pertusa</name>
    <dbReference type="NCBI Taxonomy" id="390896"/>
    <lineage>
        <taxon>Eukaryota</taxon>
        <taxon>Fungi</taxon>
        <taxon>Dikarya</taxon>
        <taxon>Ascomycota</taxon>
        <taxon>Pezizomycotina</taxon>
        <taxon>Dothideomycetes</taxon>
        <taxon>Pleosporomycetidae</taxon>
        <taxon>Pleosporales</taxon>
        <taxon>Massarineae</taxon>
        <taxon>Trematosphaeriaceae</taxon>
        <taxon>Trematosphaeria</taxon>
    </lineage>
</organism>
<keyword evidence="4" id="KW-1185">Reference proteome</keyword>
<name>A0A6A6IUX9_9PLEO</name>